<reference evidence="2 3" key="1">
    <citation type="submission" date="2013-11" db="EMBL/GenBank/DDBJ databases">
        <title>Draft genome of the bovine lungworm Dictyocaulus viviparus.</title>
        <authorList>
            <person name="Mitreva M."/>
        </authorList>
    </citation>
    <scope>NUCLEOTIDE SEQUENCE [LARGE SCALE GENOMIC DNA]</scope>
    <source>
        <strain evidence="2 3">HannoverDv2000</strain>
    </source>
</reference>
<keyword evidence="3" id="KW-1185">Reference proteome</keyword>
<dbReference type="OrthoDB" id="5855464at2759"/>
<evidence type="ECO:0000259" key="1">
    <source>
        <dbReference type="Pfam" id="PF10328"/>
    </source>
</evidence>
<gene>
    <name evidence="2" type="ORF">DICVIV_12601</name>
</gene>
<reference evidence="3" key="2">
    <citation type="journal article" date="2016" name="Sci. Rep.">
        <title>Dictyocaulus viviparus genome, variome and transcriptome elucidate lungworm biology and support future intervention.</title>
        <authorList>
            <person name="McNulty S.N."/>
            <person name="Strube C."/>
            <person name="Rosa B.A."/>
            <person name="Martin J.C."/>
            <person name="Tyagi R."/>
            <person name="Choi Y.J."/>
            <person name="Wang Q."/>
            <person name="Hallsworth Pepin K."/>
            <person name="Zhang X."/>
            <person name="Ozersky P."/>
            <person name="Wilson R.K."/>
            <person name="Sternberg P.W."/>
            <person name="Gasser R.B."/>
            <person name="Mitreva M."/>
        </authorList>
    </citation>
    <scope>NUCLEOTIDE SEQUENCE [LARGE SCALE GENOMIC DNA]</scope>
    <source>
        <strain evidence="3">HannoverDv2000</strain>
    </source>
</reference>
<dbReference type="Pfam" id="PF10328">
    <property type="entry name" value="7TM_GPCR_Srx"/>
    <property type="match status" value="1"/>
</dbReference>
<dbReference type="EMBL" id="KN716828">
    <property type="protein sequence ID" value="KJH41421.1"/>
    <property type="molecule type" value="Genomic_DNA"/>
</dbReference>
<dbReference type="AlphaFoldDB" id="A0A0D8XGB7"/>
<dbReference type="Proteomes" id="UP000053766">
    <property type="component" value="Unassembled WGS sequence"/>
</dbReference>
<evidence type="ECO:0000313" key="2">
    <source>
        <dbReference type="EMBL" id="KJH41421.1"/>
    </source>
</evidence>
<evidence type="ECO:0000313" key="3">
    <source>
        <dbReference type="Proteomes" id="UP000053766"/>
    </source>
</evidence>
<proteinExistence type="predicted"/>
<name>A0A0D8XGB7_DICVI</name>
<sequence length="79" mass="9532">MSLFLKGKKSANQESIYTDVAQRRRRQAEIRLFVQALYENVLLFYQFTNFYYISALFENPWIVFFTNTFPWEVCLMIDG</sequence>
<protein>
    <recommendedName>
        <fullName evidence="1">7TM GPCR serpentine receptor class x (Srx) domain-containing protein</fullName>
    </recommendedName>
</protein>
<organism evidence="2 3">
    <name type="scientific">Dictyocaulus viviparus</name>
    <name type="common">Bovine lungworm</name>
    <dbReference type="NCBI Taxonomy" id="29172"/>
    <lineage>
        <taxon>Eukaryota</taxon>
        <taxon>Metazoa</taxon>
        <taxon>Ecdysozoa</taxon>
        <taxon>Nematoda</taxon>
        <taxon>Chromadorea</taxon>
        <taxon>Rhabditida</taxon>
        <taxon>Rhabditina</taxon>
        <taxon>Rhabditomorpha</taxon>
        <taxon>Strongyloidea</taxon>
        <taxon>Metastrongylidae</taxon>
        <taxon>Dictyocaulus</taxon>
    </lineage>
</organism>
<feature type="domain" description="7TM GPCR serpentine receptor class x (Srx)" evidence="1">
    <location>
        <begin position="6"/>
        <end position="79"/>
    </location>
</feature>
<dbReference type="InterPro" id="IPR019430">
    <property type="entry name" value="7TM_GPCR_serpentine_rcpt_Srx"/>
</dbReference>
<accession>A0A0D8XGB7</accession>